<accession>A0A392UWB6</accession>
<feature type="non-terminal residue" evidence="1">
    <location>
        <position position="56"/>
    </location>
</feature>
<evidence type="ECO:0000313" key="1">
    <source>
        <dbReference type="EMBL" id="MCI79412.1"/>
    </source>
</evidence>
<keyword evidence="2" id="KW-1185">Reference proteome</keyword>
<dbReference type="AlphaFoldDB" id="A0A392UWB6"/>
<organism evidence="1 2">
    <name type="scientific">Trifolium medium</name>
    <dbReference type="NCBI Taxonomy" id="97028"/>
    <lineage>
        <taxon>Eukaryota</taxon>
        <taxon>Viridiplantae</taxon>
        <taxon>Streptophyta</taxon>
        <taxon>Embryophyta</taxon>
        <taxon>Tracheophyta</taxon>
        <taxon>Spermatophyta</taxon>
        <taxon>Magnoliopsida</taxon>
        <taxon>eudicotyledons</taxon>
        <taxon>Gunneridae</taxon>
        <taxon>Pentapetalae</taxon>
        <taxon>rosids</taxon>
        <taxon>fabids</taxon>
        <taxon>Fabales</taxon>
        <taxon>Fabaceae</taxon>
        <taxon>Papilionoideae</taxon>
        <taxon>50 kb inversion clade</taxon>
        <taxon>NPAAA clade</taxon>
        <taxon>Hologalegina</taxon>
        <taxon>IRL clade</taxon>
        <taxon>Trifolieae</taxon>
        <taxon>Trifolium</taxon>
    </lineage>
</organism>
<name>A0A392UWB6_9FABA</name>
<evidence type="ECO:0000313" key="2">
    <source>
        <dbReference type="Proteomes" id="UP000265520"/>
    </source>
</evidence>
<sequence length="56" mass="6088">MDVRDLILISKLQEAFGLVAGATWTLLAGASPLWCLAARVWPCAARVWPFSSIFAP</sequence>
<comment type="caution">
    <text evidence="1">The sequence shown here is derived from an EMBL/GenBank/DDBJ whole genome shotgun (WGS) entry which is preliminary data.</text>
</comment>
<protein>
    <submittedName>
        <fullName evidence="1">Uncharacterized protein</fullName>
    </submittedName>
</protein>
<dbReference type="EMBL" id="LXQA010973129">
    <property type="protein sequence ID" value="MCI79412.1"/>
    <property type="molecule type" value="Genomic_DNA"/>
</dbReference>
<proteinExistence type="predicted"/>
<reference evidence="1 2" key="1">
    <citation type="journal article" date="2018" name="Front. Plant Sci.">
        <title>Red Clover (Trifolium pratense) and Zigzag Clover (T. medium) - A Picture of Genomic Similarities and Differences.</title>
        <authorList>
            <person name="Dluhosova J."/>
            <person name="Istvanek J."/>
            <person name="Nedelnik J."/>
            <person name="Repkova J."/>
        </authorList>
    </citation>
    <scope>NUCLEOTIDE SEQUENCE [LARGE SCALE GENOMIC DNA]</scope>
    <source>
        <strain evidence="2">cv. 10/8</strain>
        <tissue evidence="1">Leaf</tissue>
    </source>
</reference>
<dbReference type="Proteomes" id="UP000265520">
    <property type="component" value="Unassembled WGS sequence"/>
</dbReference>